<reference evidence="12 13" key="1">
    <citation type="journal article" date="2017" name="Genome Biol.">
        <title>New reference genome sequences of hot pepper reveal the massive evolution of plant disease-resistance genes by retroduplication.</title>
        <authorList>
            <person name="Kim S."/>
            <person name="Park J."/>
            <person name="Yeom S.I."/>
            <person name="Kim Y.M."/>
            <person name="Seo E."/>
            <person name="Kim K.T."/>
            <person name="Kim M.S."/>
            <person name="Lee J.M."/>
            <person name="Cheong K."/>
            <person name="Shin H.S."/>
            <person name="Kim S.B."/>
            <person name="Han K."/>
            <person name="Lee J."/>
            <person name="Park M."/>
            <person name="Lee H.A."/>
            <person name="Lee H.Y."/>
            <person name="Lee Y."/>
            <person name="Oh S."/>
            <person name="Lee J.H."/>
            <person name="Choi E."/>
            <person name="Choi E."/>
            <person name="Lee S.E."/>
            <person name="Jeon J."/>
            <person name="Kim H."/>
            <person name="Choi G."/>
            <person name="Song H."/>
            <person name="Lee J."/>
            <person name="Lee S.C."/>
            <person name="Kwon J.K."/>
            <person name="Lee H.Y."/>
            <person name="Koo N."/>
            <person name="Hong Y."/>
            <person name="Kim R.W."/>
            <person name="Kang W.H."/>
            <person name="Huh J.H."/>
            <person name="Kang B.C."/>
            <person name="Yang T.J."/>
            <person name="Lee Y.H."/>
            <person name="Bennetzen J.L."/>
            <person name="Choi D."/>
        </authorList>
    </citation>
    <scope>NUCLEOTIDE SEQUENCE [LARGE SCALE GENOMIC DNA]</scope>
    <source>
        <strain evidence="13">cv. PBC81</strain>
    </source>
</reference>
<dbReference type="PRINTS" id="PR00364">
    <property type="entry name" value="DISEASERSIST"/>
</dbReference>
<keyword evidence="6" id="KW-0611">Plant defense</keyword>
<dbReference type="InterPro" id="IPR045344">
    <property type="entry name" value="C-JID"/>
</dbReference>
<feature type="domain" description="TIR" evidence="11">
    <location>
        <begin position="780"/>
        <end position="990"/>
    </location>
</feature>
<dbReference type="InterPro" id="IPR003591">
    <property type="entry name" value="Leu-rich_rpt_typical-subtyp"/>
</dbReference>
<keyword evidence="8" id="KW-0175">Coiled coil</keyword>
<accession>A0A2G2WKA4</accession>
<dbReference type="GO" id="GO:0051707">
    <property type="term" value="P:response to other organism"/>
    <property type="evidence" value="ECO:0007669"/>
    <property type="project" value="UniProtKB-ARBA"/>
</dbReference>
<keyword evidence="4" id="KW-0677">Repeat</keyword>
<evidence type="ECO:0000256" key="1">
    <source>
        <dbReference type="ARBA" id="ARBA00004170"/>
    </source>
</evidence>
<dbReference type="InterPro" id="IPR058192">
    <property type="entry name" value="WHD_ROQ1-like"/>
</dbReference>
<dbReference type="InterPro" id="IPR000157">
    <property type="entry name" value="TIR_dom"/>
</dbReference>
<dbReference type="Gene3D" id="1.10.8.430">
    <property type="entry name" value="Helical domain of apoptotic protease-activating factors"/>
    <property type="match status" value="2"/>
</dbReference>
<comment type="caution">
    <text evidence="12">The sequence shown here is derived from an EMBL/GenBank/DDBJ whole genome shotgun (WGS) entry which is preliminary data.</text>
</comment>
<dbReference type="Proteomes" id="UP000224567">
    <property type="component" value="Unassembled WGS sequence"/>
</dbReference>
<dbReference type="SUPFAM" id="SSF46785">
    <property type="entry name" value="Winged helix' DNA-binding domain"/>
    <property type="match status" value="1"/>
</dbReference>
<comment type="subcellular location">
    <subcellularLocation>
        <location evidence="1">Membrane</location>
        <topology evidence="1">Peripheral membrane protein</topology>
    </subcellularLocation>
</comment>
<evidence type="ECO:0000256" key="10">
    <source>
        <dbReference type="ARBA" id="ARBA00047304"/>
    </source>
</evidence>
<dbReference type="SMART" id="SM00255">
    <property type="entry name" value="TIR"/>
    <property type="match status" value="2"/>
</dbReference>
<dbReference type="InterPro" id="IPR035897">
    <property type="entry name" value="Toll_tir_struct_dom_sf"/>
</dbReference>
<keyword evidence="5" id="KW-0378">Hydrolase</keyword>
<dbReference type="EC" id="3.2.2.6" evidence="2"/>
<evidence type="ECO:0000256" key="9">
    <source>
        <dbReference type="ARBA" id="ARBA00023136"/>
    </source>
</evidence>
<dbReference type="Pfam" id="PF00931">
    <property type="entry name" value="NB-ARC"/>
    <property type="match status" value="2"/>
</dbReference>
<evidence type="ECO:0000256" key="7">
    <source>
        <dbReference type="ARBA" id="ARBA00023027"/>
    </source>
</evidence>
<dbReference type="InterPro" id="IPR027417">
    <property type="entry name" value="P-loop_NTPase"/>
</dbReference>
<dbReference type="Pfam" id="PF20160">
    <property type="entry name" value="C-JID"/>
    <property type="match status" value="1"/>
</dbReference>
<sequence>MASQIQSVKKWKYDVFLNFRQEDLDGYFVTNLYNRLEDIGINVFTPDFEYERVTTEISEAIEESRFGITIFSRDYASSRRCLEELSKIMECVDYKGQEFISVFYGADTVQVSGIIDHVLDKHTACLKASELEMTQRWKNALCKAFEIAVSEKDYVKMCLSKLERRLTREEEVEGAVVRFYERIFNEEAERRPSLGGIDFSQILGENNGWLERAEWIILDLWNMVHGVVEYCVGYKAPRPDGFTLAFFQCCWSTIKWDSGGLSGENINLVAGGAMLKMDLRKYAIIPVGALNKAIGFGNSSIHRVEKRLAVDGTKKFHLLHWETVTFSKQWGGMEVKDLKVFNKTLLGGIEKTTIPAKILDKISCLFKCYQKRKAQKGSKKRLIGNKQYASEAHIKRGKALNTSAEECIQKIVDKISLFPSIAKYHVGIKSRIEEVKSLLNVESGGVYFVGLWGLGGVGKTTIARGVFDEISCQFEGSCFFANVRSVLKKSGLEGLQHLQQKILSQILKKYSVNVPNFARGDEMISQMLRFKKVLIVLDDVNDSHQLEYLVGKRDWFGDGTRVISTTRNFDLLSKHDVLYRVPELTNHEALELFSWHAFQQGTPVEGFEKLSCCVVDYAKGLPLALEVLGSFLYKQGTEEHINALYRDEDFRDRKIVRLLSLSLDALGNEYKNMFLHIACFLRGKKKEDVITVLNRLGFKSVNGIDVLKRSFLYISEGKVEMHDSIAQIGQQMARDAEWGKPWNRSRLWHEKDMENVFSANQILRTLTFPMAPQNEPIQKWKYDAFLSFRGDDTRNNFVAHLYKRLEDIGINVFKDDVKLERGKFISTELLKAIGESRTAIIIFSEDYASSTWCLEELTMIMECVDKKEQKAYPVFYNVDPSDIRMKGEGSSFAKALEIHVEDFQANSEKLVTKHKVDFKCGWQKVLAHKTDLVVGEKDKTNLKDNLEKVQQWKDALHRAAGIAGLDVRKTANGNEAESIDKIINDNFRNMHHTVSATEKYLVGIESRMGEIESLLKFQSGDVCFVGIWGIGGIGKTTVARKYFDKVSHQFQGSCFLANIREESKKYGLMYLQKTLLSRLLKEKPMNISSFYEGADMIKRRLCHRKVLIVVDDVNEEHQLEYLVGNHDWFGDGSRIITTTRNQDLLRCHDLLYSVPELVNDEAVEVFSWHAFQKRTPDKEFLKLSKSVVDYAKGLPLALKVLGSFLYKRGITEWRSALDRLRDTGYEKIVKQLSLSLDGLSHEEKNIFLDIACFFRGRKRDDVITILNSFGFRSEIGIHVLVQKSLLYISEGMVEMHDLIEQMGQQAARNVDPDRPWNHSRLWHEQDIKTVFFTNQRTESIKGIMVPIGSDRHICKWSKAFRNMPCLRLLIVKGEEVRHHAPICDPIEYLPSNLKWLDWSYYSFPSLPADFEPGNLVGLNMTFSSLVEIFKEPKAFDKLTILNLSFSGSLLRTPNFCETPNLRKIILKSCVCLVEIHPSIGNLKKLIFLNMENCNNLKYLPSSIQMESLEDFNLSGCEKLENFPEIRGNMELLSELLLARTAIWEFPSSIGHLSGISLLDLRSCENLVRLPASVSEMRKLKILILKGCSRLVILPENLGDLNQLEELYAGNTAIWKLPDSIGNLSKLKILSLRKGRKVKRQSARSLILPWVFHGLRELKSLDLSGCNLCDNQVAALLNLTSLLELNLSRNEFIYLPNIFSQLSHLRYLNITHCQKLKELPKLPPSIEELYVEDFLAKECIAKLQMYPRLNLVSFTNYSFDQQSYTEESNGGSFSDEILSLLLSNNMDDVIHPSLYSDHRVTCSIVFPECAIPMWFKHQIVDEKILFKLPINWYNDKFKGFAICCVTLMGAGVCRPDSMLSEKYDYAFIKAKLICSDHLKDLRVIQKECKVGTASRTYGWCVCFAYIPLYSSLQVSGTYVRDINQYSLFEASINGCVVRQWGVHLIYEDE</sequence>
<proteinExistence type="predicted"/>
<dbReference type="InterPro" id="IPR055414">
    <property type="entry name" value="LRR_R13L4/SHOC2-like"/>
</dbReference>
<comment type="catalytic activity">
    <reaction evidence="10">
        <text>NAD(+) + H2O = ADP-D-ribose + nicotinamide + H(+)</text>
        <dbReference type="Rhea" id="RHEA:16301"/>
        <dbReference type="ChEBI" id="CHEBI:15377"/>
        <dbReference type="ChEBI" id="CHEBI:15378"/>
        <dbReference type="ChEBI" id="CHEBI:17154"/>
        <dbReference type="ChEBI" id="CHEBI:57540"/>
        <dbReference type="ChEBI" id="CHEBI:57967"/>
        <dbReference type="EC" id="3.2.2.6"/>
    </reaction>
    <physiologicalReaction direction="left-to-right" evidence="10">
        <dbReference type="Rhea" id="RHEA:16302"/>
    </physiologicalReaction>
</comment>
<dbReference type="InterPro" id="IPR032675">
    <property type="entry name" value="LRR_dom_sf"/>
</dbReference>
<dbReference type="OrthoDB" id="1936883at2759"/>
<dbReference type="GO" id="GO:0043531">
    <property type="term" value="F:ADP binding"/>
    <property type="evidence" value="ECO:0007669"/>
    <property type="project" value="InterPro"/>
</dbReference>
<evidence type="ECO:0000256" key="5">
    <source>
        <dbReference type="ARBA" id="ARBA00022801"/>
    </source>
</evidence>
<reference evidence="13" key="2">
    <citation type="journal article" date="2017" name="J. Anim. Genet.">
        <title>Multiple reference genome sequences of hot pepper reveal the massive evolution of plant disease resistance genes by retroduplication.</title>
        <authorList>
            <person name="Kim S."/>
            <person name="Park J."/>
            <person name="Yeom S.-I."/>
            <person name="Kim Y.-M."/>
            <person name="Seo E."/>
            <person name="Kim K.-T."/>
            <person name="Kim M.-S."/>
            <person name="Lee J.M."/>
            <person name="Cheong K."/>
            <person name="Shin H.-S."/>
            <person name="Kim S.-B."/>
            <person name="Han K."/>
            <person name="Lee J."/>
            <person name="Park M."/>
            <person name="Lee H.-A."/>
            <person name="Lee H.-Y."/>
            <person name="Lee Y."/>
            <person name="Oh S."/>
            <person name="Lee J.H."/>
            <person name="Choi E."/>
            <person name="Choi E."/>
            <person name="Lee S.E."/>
            <person name="Jeon J."/>
            <person name="Kim H."/>
            <person name="Choi G."/>
            <person name="Song H."/>
            <person name="Lee J."/>
            <person name="Lee S.-C."/>
            <person name="Kwon J.-K."/>
            <person name="Lee H.-Y."/>
            <person name="Koo N."/>
            <person name="Hong Y."/>
            <person name="Kim R.W."/>
            <person name="Kang W.-H."/>
            <person name="Huh J.H."/>
            <person name="Kang B.-C."/>
            <person name="Yang T.-J."/>
            <person name="Lee Y.-H."/>
            <person name="Bennetzen J.L."/>
            <person name="Choi D."/>
        </authorList>
    </citation>
    <scope>NUCLEOTIDE SEQUENCE [LARGE SCALE GENOMIC DNA]</scope>
    <source>
        <strain evidence="13">cv. PBC81</strain>
    </source>
</reference>
<dbReference type="Pfam" id="PF23598">
    <property type="entry name" value="LRR_14"/>
    <property type="match status" value="1"/>
</dbReference>
<dbReference type="SUPFAM" id="SSF52200">
    <property type="entry name" value="Toll/Interleukin receptor TIR domain"/>
    <property type="match status" value="2"/>
</dbReference>
<dbReference type="GO" id="GO:0006952">
    <property type="term" value="P:defense response"/>
    <property type="evidence" value="ECO:0007669"/>
    <property type="project" value="UniProtKB-KW"/>
</dbReference>
<evidence type="ECO:0000256" key="4">
    <source>
        <dbReference type="ARBA" id="ARBA00022737"/>
    </source>
</evidence>
<dbReference type="PANTHER" id="PTHR11017">
    <property type="entry name" value="LEUCINE-RICH REPEAT-CONTAINING PROTEIN"/>
    <property type="match status" value="1"/>
</dbReference>
<dbReference type="InterPro" id="IPR042197">
    <property type="entry name" value="Apaf_helical"/>
</dbReference>
<dbReference type="Pfam" id="PF01582">
    <property type="entry name" value="TIR"/>
    <property type="match status" value="2"/>
</dbReference>
<dbReference type="Gene3D" id="3.40.50.300">
    <property type="entry name" value="P-loop containing nucleotide triphosphate hydrolases"/>
    <property type="match status" value="2"/>
</dbReference>
<keyword evidence="13" id="KW-1185">Reference proteome</keyword>
<dbReference type="SMART" id="SM00369">
    <property type="entry name" value="LRR_TYP"/>
    <property type="match status" value="3"/>
</dbReference>
<organism evidence="12 13">
    <name type="scientific">Capsicum baccatum</name>
    <name type="common">Peruvian pepper</name>
    <dbReference type="NCBI Taxonomy" id="33114"/>
    <lineage>
        <taxon>Eukaryota</taxon>
        <taxon>Viridiplantae</taxon>
        <taxon>Streptophyta</taxon>
        <taxon>Embryophyta</taxon>
        <taxon>Tracheophyta</taxon>
        <taxon>Spermatophyta</taxon>
        <taxon>Magnoliopsida</taxon>
        <taxon>eudicotyledons</taxon>
        <taxon>Gunneridae</taxon>
        <taxon>Pentapetalae</taxon>
        <taxon>asterids</taxon>
        <taxon>lamiids</taxon>
        <taxon>Solanales</taxon>
        <taxon>Solanaceae</taxon>
        <taxon>Solanoideae</taxon>
        <taxon>Capsiceae</taxon>
        <taxon>Capsicum</taxon>
    </lineage>
</organism>
<dbReference type="EMBL" id="MLFT02000006">
    <property type="protein sequence ID" value="PHT45673.1"/>
    <property type="molecule type" value="Genomic_DNA"/>
</dbReference>
<dbReference type="PANTHER" id="PTHR11017:SF580">
    <property type="entry name" value="ADP-RIBOSYL CYCLASE_CYCLIC ADP-RIBOSE HYDROLASE"/>
    <property type="match status" value="1"/>
</dbReference>
<dbReference type="GO" id="GO:0007165">
    <property type="term" value="P:signal transduction"/>
    <property type="evidence" value="ECO:0007669"/>
    <property type="project" value="InterPro"/>
</dbReference>
<evidence type="ECO:0000256" key="2">
    <source>
        <dbReference type="ARBA" id="ARBA00011982"/>
    </source>
</evidence>
<dbReference type="GO" id="GO:0061809">
    <property type="term" value="F:NAD+ nucleosidase activity, cyclic ADP-ribose generating"/>
    <property type="evidence" value="ECO:0007669"/>
    <property type="project" value="UniProtKB-EC"/>
</dbReference>
<keyword evidence="3" id="KW-0433">Leucine-rich repeat</keyword>
<dbReference type="InterPro" id="IPR044974">
    <property type="entry name" value="Disease_R_plants"/>
</dbReference>
<evidence type="ECO:0000256" key="8">
    <source>
        <dbReference type="ARBA" id="ARBA00023054"/>
    </source>
</evidence>
<dbReference type="SUPFAM" id="SSF52058">
    <property type="entry name" value="L domain-like"/>
    <property type="match status" value="1"/>
</dbReference>
<dbReference type="SUPFAM" id="SSF52540">
    <property type="entry name" value="P-loop containing nucleoside triphosphate hydrolases"/>
    <property type="match status" value="2"/>
</dbReference>
<keyword evidence="9" id="KW-0472">Membrane</keyword>
<dbReference type="Gene3D" id="3.80.10.10">
    <property type="entry name" value="Ribonuclease Inhibitor"/>
    <property type="match status" value="2"/>
</dbReference>
<evidence type="ECO:0000256" key="3">
    <source>
        <dbReference type="ARBA" id="ARBA00022614"/>
    </source>
</evidence>
<dbReference type="PROSITE" id="PS50104">
    <property type="entry name" value="TIR"/>
    <property type="match status" value="2"/>
</dbReference>
<protein>
    <recommendedName>
        <fullName evidence="2">ADP-ribosyl cyclase/cyclic ADP-ribose hydrolase</fullName>
        <ecNumber evidence="2">3.2.2.6</ecNumber>
    </recommendedName>
</protein>
<dbReference type="Gene3D" id="3.40.50.10140">
    <property type="entry name" value="Toll/interleukin-1 receptor homology (TIR) domain"/>
    <property type="match status" value="2"/>
</dbReference>
<gene>
    <name evidence="12" type="ORF">CQW23_14831</name>
</gene>
<evidence type="ECO:0000313" key="12">
    <source>
        <dbReference type="EMBL" id="PHT45673.1"/>
    </source>
</evidence>
<keyword evidence="7" id="KW-0520">NAD</keyword>
<evidence type="ECO:0000259" key="11">
    <source>
        <dbReference type="PROSITE" id="PS50104"/>
    </source>
</evidence>
<dbReference type="GO" id="GO:0016020">
    <property type="term" value="C:membrane"/>
    <property type="evidence" value="ECO:0007669"/>
    <property type="project" value="UniProtKB-SubCell"/>
</dbReference>
<dbReference type="Pfam" id="PF23282">
    <property type="entry name" value="WHD_ROQ1"/>
    <property type="match status" value="2"/>
</dbReference>
<evidence type="ECO:0000256" key="6">
    <source>
        <dbReference type="ARBA" id="ARBA00022821"/>
    </source>
</evidence>
<name>A0A2G2WKA4_CAPBA</name>
<evidence type="ECO:0000313" key="13">
    <source>
        <dbReference type="Proteomes" id="UP000224567"/>
    </source>
</evidence>
<feature type="domain" description="TIR" evidence="11">
    <location>
        <begin position="11"/>
        <end position="145"/>
    </location>
</feature>
<dbReference type="InterPro" id="IPR002182">
    <property type="entry name" value="NB-ARC"/>
</dbReference>
<dbReference type="InterPro" id="IPR036390">
    <property type="entry name" value="WH_DNA-bd_sf"/>
</dbReference>
<dbReference type="GO" id="GO:0005524">
    <property type="term" value="F:ATP binding"/>
    <property type="evidence" value="ECO:0007669"/>
    <property type="project" value="UniProtKB-KW"/>
</dbReference>